<dbReference type="EMBL" id="CP069112">
    <property type="protein sequence ID" value="QSS62944.1"/>
    <property type="molecule type" value="Genomic_DNA"/>
</dbReference>
<evidence type="ECO:0000313" key="1">
    <source>
        <dbReference type="EMBL" id="QSS62944.1"/>
    </source>
</evidence>
<dbReference type="AlphaFoldDB" id="A0A8A1ME95"/>
<name>A0A8A1ME95_AJECA</name>
<protein>
    <submittedName>
        <fullName evidence="1">Uncharacterized protein</fullName>
    </submittedName>
</protein>
<organism evidence="1 2">
    <name type="scientific">Ajellomyces capsulatus</name>
    <name type="common">Darling's disease fungus</name>
    <name type="synonym">Histoplasma capsulatum</name>
    <dbReference type="NCBI Taxonomy" id="5037"/>
    <lineage>
        <taxon>Eukaryota</taxon>
        <taxon>Fungi</taxon>
        <taxon>Dikarya</taxon>
        <taxon>Ascomycota</taxon>
        <taxon>Pezizomycotina</taxon>
        <taxon>Eurotiomycetes</taxon>
        <taxon>Eurotiomycetidae</taxon>
        <taxon>Onygenales</taxon>
        <taxon>Ajellomycetaceae</taxon>
        <taxon>Histoplasma</taxon>
    </lineage>
</organism>
<proteinExistence type="predicted"/>
<accession>A0A8A1ME95</accession>
<dbReference type="Proteomes" id="UP000663671">
    <property type="component" value="Chromosome 7"/>
</dbReference>
<gene>
    <name evidence="1" type="ORF">I7I51_02687</name>
</gene>
<reference evidence="1" key="1">
    <citation type="submission" date="2021-01" db="EMBL/GenBank/DDBJ databases">
        <title>Chromosome-level genome assembly of a human fungal pathogen reveals clustering of transcriptionally co-regulated genes.</title>
        <authorList>
            <person name="Voorhies M."/>
            <person name="Cohen S."/>
            <person name="Shea T.P."/>
            <person name="Petrus S."/>
            <person name="Munoz J.F."/>
            <person name="Poplawski S."/>
            <person name="Goldman W.E."/>
            <person name="Michael T."/>
            <person name="Cuomo C.A."/>
            <person name="Sil A."/>
            <person name="Beyhan S."/>
        </authorList>
    </citation>
    <scope>NUCLEOTIDE SEQUENCE</scope>
    <source>
        <strain evidence="1">WU24</strain>
    </source>
</reference>
<evidence type="ECO:0000313" key="2">
    <source>
        <dbReference type="Proteomes" id="UP000663671"/>
    </source>
</evidence>
<dbReference type="VEuPathDB" id="FungiDB:I7I51_02687"/>
<sequence length="99" mass="10154">MGPTEIWDSRIIVKTDTLGLLFADGESSSAVFRLGQLHIRLSGSVVGVGLAGSRGAAEGGIVTAVAAAAVVGGVVETTRIGGSKTDDNDFTFFQMRRGV</sequence>